<reference evidence="10" key="1">
    <citation type="submission" date="2016-11" db="EMBL/GenBank/DDBJ databases">
        <authorList>
            <person name="Varghese N."/>
            <person name="Submissions S."/>
        </authorList>
    </citation>
    <scope>NUCLEOTIDE SEQUENCE [LARGE SCALE GENOMIC DNA]</scope>
    <source>
        <strain evidence="10">DSM 15807</strain>
    </source>
</reference>
<dbReference type="HAMAP" id="MF_01131">
    <property type="entry name" value="Rex"/>
    <property type="match status" value="1"/>
</dbReference>
<comment type="function">
    <text evidence="7">Modulates transcription in response to changes in cellular NADH/NAD(+) redox state.</text>
</comment>
<keyword evidence="2 7" id="KW-0678">Repressor</keyword>
<dbReference type="Pfam" id="PF06971">
    <property type="entry name" value="Put_DNA-bind_N"/>
    <property type="match status" value="1"/>
</dbReference>
<evidence type="ECO:0000313" key="9">
    <source>
        <dbReference type="EMBL" id="SHH18026.1"/>
    </source>
</evidence>
<organism evidence="9 10">
    <name type="scientific">Thermosipho atlanticus DSM 15807</name>
    <dbReference type="NCBI Taxonomy" id="1123380"/>
    <lineage>
        <taxon>Bacteria</taxon>
        <taxon>Thermotogati</taxon>
        <taxon>Thermotogota</taxon>
        <taxon>Thermotogae</taxon>
        <taxon>Thermotogales</taxon>
        <taxon>Fervidobacteriaceae</taxon>
        <taxon>Thermosipho</taxon>
    </lineage>
</organism>
<dbReference type="NCBIfam" id="NF003995">
    <property type="entry name" value="PRK05472.2-4"/>
    <property type="match status" value="1"/>
</dbReference>
<keyword evidence="3 7" id="KW-0805">Transcription regulation</keyword>
<dbReference type="GO" id="GO:0045892">
    <property type="term" value="P:negative regulation of DNA-templated transcription"/>
    <property type="evidence" value="ECO:0007669"/>
    <property type="project" value="InterPro"/>
</dbReference>
<proteinExistence type="inferred from homology"/>
<dbReference type="PANTHER" id="PTHR35786">
    <property type="entry name" value="REDOX-SENSING TRANSCRIPTIONAL REPRESSOR REX"/>
    <property type="match status" value="1"/>
</dbReference>
<accession>A0A1M5QVX5</accession>
<dbReference type="Proteomes" id="UP000242592">
    <property type="component" value="Unassembled WGS sequence"/>
</dbReference>
<evidence type="ECO:0000256" key="1">
    <source>
        <dbReference type="ARBA" id="ARBA00022490"/>
    </source>
</evidence>
<dbReference type="InterPro" id="IPR003781">
    <property type="entry name" value="CoA-bd"/>
</dbReference>
<evidence type="ECO:0000259" key="8">
    <source>
        <dbReference type="SMART" id="SM00881"/>
    </source>
</evidence>
<evidence type="ECO:0000256" key="7">
    <source>
        <dbReference type="HAMAP-Rule" id="MF_01131"/>
    </source>
</evidence>
<dbReference type="Pfam" id="PF02629">
    <property type="entry name" value="CoA_binding"/>
    <property type="match status" value="1"/>
</dbReference>
<dbReference type="NCBIfam" id="NF003993">
    <property type="entry name" value="PRK05472.2-2"/>
    <property type="match status" value="1"/>
</dbReference>
<keyword evidence="10" id="KW-1185">Reference proteome</keyword>
<dbReference type="InterPro" id="IPR036291">
    <property type="entry name" value="NAD(P)-bd_dom_sf"/>
</dbReference>
<protein>
    <recommendedName>
        <fullName evidence="7">Redox-sensing transcriptional repressor Rex</fullName>
    </recommendedName>
</protein>
<sequence>MRNNNKIPKPVIRRLGLYYRCLNRLNEEGIEFVASKDLAARLGIKSSQVRKDLSYFGEFGKRGVGYNVEELMKKLEGIIGVDKYWNVIILGAGNIGAAIANYAGLKKDKFNIIGIFDADRSKVGKKIGKLTVQHVSELKSFVQKNIIEIAVIAVPETAAQMVVEELETLNIKGIVNFAPVKLRTKIPIEDVDITLSFKSLVFRIERSKKEGN</sequence>
<dbReference type="SUPFAM" id="SSF46785">
    <property type="entry name" value="Winged helix' DNA-binding domain"/>
    <property type="match status" value="1"/>
</dbReference>
<comment type="subcellular location">
    <subcellularLocation>
        <location evidence="7">Cytoplasm</location>
    </subcellularLocation>
</comment>
<gene>
    <name evidence="7" type="primary">rex</name>
    <name evidence="9" type="ORF">SAMN02745199_0166</name>
</gene>
<dbReference type="GO" id="GO:0003677">
    <property type="term" value="F:DNA binding"/>
    <property type="evidence" value="ECO:0007669"/>
    <property type="project" value="UniProtKB-UniRule"/>
</dbReference>
<dbReference type="GO" id="GO:0005737">
    <property type="term" value="C:cytoplasm"/>
    <property type="evidence" value="ECO:0007669"/>
    <property type="project" value="UniProtKB-SubCell"/>
</dbReference>
<dbReference type="GO" id="GO:0003700">
    <property type="term" value="F:DNA-binding transcription factor activity"/>
    <property type="evidence" value="ECO:0007669"/>
    <property type="project" value="UniProtKB-UniRule"/>
</dbReference>
<comment type="similarity">
    <text evidence="7">Belongs to the transcriptional regulatory Rex family.</text>
</comment>
<dbReference type="InterPro" id="IPR009718">
    <property type="entry name" value="Rex_DNA-bd_C_dom"/>
</dbReference>
<dbReference type="SMART" id="SM00881">
    <property type="entry name" value="CoA_binding"/>
    <property type="match status" value="1"/>
</dbReference>
<dbReference type="InterPro" id="IPR036390">
    <property type="entry name" value="WH_DNA-bd_sf"/>
</dbReference>
<evidence type="ECO:0000313" key="10">
    <source>
        <dbReference type="Proteomes" id="UP000242592"/>
    </source>
</evidence>
<keyword evidence="5 7" id="KW-0238">DNA-binding</keyword>
<dbReference type="InterPro" id="IPR058236">
    <property type="entry name" value="Rex_actinobacterial-type"/>
</dbReference>
<dbReference type="NCBIfam" id="NF003994">
    <property type="entry name" value="PRK05472.2-3"/>
    <property type="match status" value="1"/>
</dbReference>
<dbReference type="AlphaFoldDB" id="A0A1M5QVX5"/>
<comment type="subunit">
    <text evidence="7">Homodimer.</text>
</comment>
<dbReference type="EMBL" id="FQXN01000001">
    <property type="protein sequence ID" value="SHH18026.1"/>
    <property type="molecule type" value="Genomic_DNA"/>
</dbReference>
<evidence type="ECO:0000256" key="4">
    <source>
        <dbReference type="ARBA" id="ARBA00023027"/>
    </source>
</evidence>
<keyword evidence="1 7" id="KW-0963">Cytoplasm</keyword>
<dbReference type="InterPro" id="IPR022876">
    <property type="entry name" value="Tscrpt_rep_Rex"/>
</dbReference>
<keyword evidence="6 7" id="KW-0804">Transcription</keyword>
<dbReference type="InterPro" id="IPR036388">
    <property type="entry name" value="WH-like_DNA-bd_sf"/>
</dbReference>
<evidence type="ECO:0000256" key="6">
    <source>
        <dbReference type="ARBA" id="ARBA00023163"/>
    </source>
</evidence>
<dbReference type="Gene3D" id="1.10.10.10">
    <property type="entry name" value="Winged helix-like DNA-binding domain superfamily/Winged helix DNA-binding domain"/>
    <property type="match status" value="1"/>
</dbReference>
<feature type="domain" description="CoA-binding" evidence="8">
    <location>
        <begin position="80"/>
        <end position="181"/>
    </location>
</feature>
<evidence type="ECO:0000256" key="2">
    <source>
        <dbReference type="ARBA" id="ARBA00022491"/>
    </source>
</evidence>
<evidence type="ECO:0000256" key="5">
    <source>
        <dbReference type="ARBA" id="ARBA00023125"/>
    </source>
</evidence>
<dbReference type="PANTHER" id="PTHR35786:SF1">
    <property type="entry name" value="REDOX-SENSING TRANSCRIPTIONAL REPRESSOR REX 1"/>
    <property type="match status" value="1"/>
</dbReference>
<dbReference type="NCBIfam" id="NF003989">
    <property type="entry name" value="PRK05472.1-3"/>
    <property type="match status" value="1"/>
</dbReference>
<feature type="DNA-binding region" description="H-T-H motif" evidence="7">
    <location>
        <begin position="17"/>
        <end position="56"/>
    </location>
</feature>
<dbReference type="OrthoDB" id="9784760at2"/>
<evidence type="ECO:0000256" key="3">
    <source>
        <dbReference type="ARBA" id="ARBA00023015"/>
    </source>
</evidence>
<keyword evidence="4 7" id="KW-0520">NAD</keyword>
<feature type="binding site" evidence="7">
    <location>
        <begin position="91"/>
        <end position="96"/>
    </location>
    <ligand>
        <name>NAD(+)</name>
        <dbReference type="ChEBI" id="CHEBI:57540"/>
    </ligand>
</feature>
<dbReference type="Gene3D" id="3.40.50.720">
    <property type="entry name" value="NAD(P)-binding Rossmann-like Domain"/>
    <property type="match status" value="1"/>
</dbReference>
<dbReference type="NCBIfam" id="NF003996">
    <property type="entry name" value="PRK05472.2-5"/>
    <property type="match status" value="1"/>
</dbReference>
<dbReference type="RefSeq" id="WP_073071087.1">
    <property type="nucleotide sequence ID" value="NZ_FQXN01000001.1"/>
</dbReference>
<dbReference type="SUPFAM" id="SSF51735">
    <property type="entry name" value="NAD(P)-binding Rossmann-fold domains"/>
    <property type="match status" value="1"/>
</dbReference>
<name>A0A1M5QVX5_9BACT</name>
<dbReference type="STRING" id="1123380.SAMN02745199_0166"/>
<dbReference type="GO" id="GO:0051775">
    <property type="term" value="P:response to redox state"/>
    <property type="evidence" value="ECO:0007669"/>
    <property type="project" value="InterPro"/>
</dbReference>